<evidence type="ECO:0000313" key="2">
    <source>
        <dbReference type="EMBL" id="RRS03509.1"/>
    </source>
</evidence>
<sequence>MLKLKMTLVAIVATLTTACTTGPQVTADAYAKGWRRAQILAVGEDQLAVPSSKEDCRKAVSADAGYDRFALASYSYGGNPNLRAKRIVAIPNQVDVAVGDWVYVSITDCRLALKKVDPRNVGY</sequence>
<name>A0A426V983_9BURK</name>
<feature type="signal peptide" evidence="1">
    <location>
        <begin position="1"/>
        <end position="18"/>
    </location>
</feature>
<evidence type="ECO:0008006" key="4">
    <source>
        <dbReference type="Google" id="ProtNLM"/>
    </source>
</evidence>
<feature type="chain" id="PRO_5019093869" description="Lipoprotein" evidence="1">
    <location>
        <begin position="19"/>
        <end position="123"/>
    </location>
</feature>
<evidence type="ECO:0000313" key="3">
    <source>
        <dbReference type="Proteomes" id="UP000269265"/>
    </source>
</evidence>
<protein>
    <recommendedName>
        <fullName evidence="4">Lipoprotein</fullName>
    </recommendedName>
</protein>
<organism evidence="2 3">
    <name type="scientific">Aquabacterium soli</name>
    <dbReference type="NCBI Taxonomy" id="2493092"/>
    <lineage>
        <taxon>Bacteria</taxon>
        <taxon>Pseudomonadati</taxon>
        <taxon>Pseudomonadota</taxon>
        <taxon>Betaproteobacteria</taxon>
        <taxon>Burkholderiales</taxon>
        <taxon>Aquabacterium</taxon>
    </lineage>
</organism>
<dbReference type="Proteomes" id="UP000269265">
    <property type="component" value="Unassembled WGS sequence"/>
</dbReference>
<evidence type="ECO:0000256" key="1">
    <source>
        <dbReference type="SAM" id="SignalP"/>
    </source>
</evidence>
<gene>
    <name evidence="2" type="ORF">EIP75_14750</name>
</gene>
<dbReference type="AlphaFoldDB" id="A0A426V983"/>
<comment type="caution">
    <text evidence="2">The sequence shown here is derived from an EMBL/GenBank/DDBJ whole genome shotgun (WGS) entry which is preliminary data.</text>
</comment>
<dbReference type="PROSITE" id="PS51257">
    <property type="entry name" value="PROKAR_LIPOPROTEIN"/>
    <property type="match status" value="1"/>
</dbReference>
<dbReference type="EMBL" id="RSED01000011">
    <property type="protein sequence ID" value="RRS03509.1"/>
    <property type="molecule type" value="Genomic_DNA"/>
</dbReference>
<dbReference type="OrthoDB" id="9153598at2"/>
<keyword evidence="3" id="KW-1185">Reference proteome</keyword>
<proteinExistence type="predicted"/>
<accession>A0A426V983</accession>
<reference evidence="2 3" key="1">
    <citation type="submission" date="2018-12" db="EMBL/GenBank/DDBJ databases">
        <title>The whole draft genome of Aquabacterium sp. SJQ9.</title>
        <authorList>
            <person name="Sun L."/>
            <person name="Gao X."/>
            <person name="Chen W."/>
            <person name="Huang K."/>
        </authorList>
    </citation>
    <scope>NUCLEOTIDE SEQUENCE [LARGE SCALE GENOMIC DNA]</scope>
    <source>
        <strain evidence="2 3">SJQ9</strain>
    </source>
</reference>
<keyword evidence="1" id="KW-0732">Signal</keyword>
<dbReference type="RefSeq" id="WP_125244043.1">
    <property type="nucleotide sequence ID" value="NZ_RSED01000011.1"/>
</dbReference>